<dbReference type="InterPro" id="IPR050109">
    <property type="entry name" value="HTH-type_TetR-like_transc_reg"/>
</dbReference>
<keyword evidence="1" id="KW-0805">Transcription regulation</keyword>
<evidence type="ECO:0000256" key="2">
    <source>
        <dbReference type="ARBA" id="ARBA00023125"/>
    </source>
</evidence>
<protein>
    <submittedName>
        <fullName evidence="6">TetR/AcrR family transcriptional regulator</fullName>
    </submittedName>
</protein>
<accession>A0ABY5PKQ2</accession>
<evidence type="ECO:0000256" key="3">
    <source>
        <dbReference type="ARBA" id="ARBA00023163"/>
    </source>
</evidence>
<dbReference type="SUPFAM" id="SSF46689">
    <property type="entry name" value="Homeodomain-like"/>
    <property type="match status" value="1"/>
</dbReference>
<evidence type="ECO:0000313" key="7">
    <source>
        <dbReference type="Proteomes" id="UP001058860"/>
    </source>
</evidence>
<organism evidence="6 7">
    <name type="scientific">Svornostia abyssi</name>
    <dbReference type="NCBI Taxonomy" id="2898438"/>
    <lineage>
        <taxon>Bacteria</taxon>
        <taxon>Bacillati</taxon>
        <taxon>Actinomycetota</taxon>
        <taxon>Thermoleophilia</taxon>
        <taxon>Solirubrobacterales</taxon>
        <taxon>Baekduiaceae</taxon>
        <taxon>Svornostia</taxon>
    </lineage>
</organism>
<keyword evidence="7" id="KW-1185">Reference proteome</keyword>
<dbReference type="RefSeq" id="WP_353865607.1">
    <property type="nucleotide sequence ID" value="NZ_CP088295.1"/>
</dbReference>
<dbReference type="InterPro" id="IPR036271">
    <property type="entry name" value="Tet_transcr_reg_TetR-rel_C_sf"/>
</dbReference>
<dbReference type="SUPFAM" id="SSF48498">
    <property type="entry name" value="Tetracyclin repressor-like, C-terminal domain"/>
    <property type="match status" value="1"/>
</dbReference>
<feature type="DNA-binding region" description="H-T-H motif" evidence="4">
    <location>
        <begin position="35"/>
        <end position="54"/>
    </location>
</feature>
<dbReference type="Gene3D" id="1.10.357.10">
    <property type="entry name" value="Tetracycline Repressor, domain 2"/>
    <property type="match status" value="1"/>
</dbReference>
<dbReference type="Proteomes" id="UP001058860">
    <property type="component" value="Chromosome"/>
</dbReference>
<dbReference type="InterPro" id="IPR001647">
    <property type="entry name" value="HTH_TetR"/>
</dbReference>
<dbReference type="Pfam" id="PF00440">
    <property type="entry name" value="TetR_N"/>
    <property type="match status" value="1"/>
</dbReference>
<evidence type="ECO:0000256" key="1">
    <source>
        <dbReference type="ARBA" id="ARBA00023015"/>
    </source>
</evidence>
<sequence>MRAEGVLTPKGQRRAQEILEATLRCLARDGYAITSMQRVADEAGVGKRAVVYYFSTREGLFEHVIRYVGGRLVDRLEEAIHELDDPADIVEKGFEIIWSTITTDRALLVAWFGLQAESITNPELRAAASYIVGRLDGLVARIIDSQTSRGSRLRIDRNSLRVLVLANVQGLILYYLDRGATPELNAAIADFQRFLTNVAVPVDDLPLSRALILEGGDSGDAAGAGR</sequence>
<dbReference type="EMBL" id="CP088295">
    <property type="protein sequence ID" value="UUY05145.1"/>
    <property type="molecule type" value="Genomic_DNA"/>
</dbReference>
<evidence type="ECO:0000256" key="4">
    <source>
        <dbReference type="PROSITE-ProRule" id="PRU00335"/>
    </source>
</evidence>
<evidence type="ECO:0000313" key="6">
    <source>
        <dbReference type="EMBL" id="UUY05145.1"/>
    </source>
</evidence>
<keyword evidence="3" id="KW-0804">Transcription</keyword>
<dbReference type="PRINTS" id="PR00455">
    <property type="entry name" value="HTHTETR"/>
</dbReference>
<keyword evidence="2 4" id="KW-0238">DNA-binding</keyword>
<reference evidence="7" key="1">
    <citation type="submission" date="2021-11" db="EMBL/GenBank/DDBJ databases">
        <title>Cultivation dependent microbiological survey of springs from the worlds oldest radium mine currently devoted to the extraction of radon-saturated water.</title>
        <authorList>
            <person name="Kapinusova G."/>
            <person name="Smrhova T."/>
            <person name="Strejcek M."/>
            <person name="Suman J."/>
            <person name="Jani K."/>
            <person name="Pajer P."/>
            <person name="Uhlik O."/>
        </authorList>
    </citation>
    <scope>NUCLEOTIDE SEQUENCE [LARGE SCALE GENOMIC DNA]</scope>
    <source>
        <strain evidence="7">J379</strain>
    </source>
</reference>
<dbReference type="PROSITE" id="PS50977">
    <property type="entry name" value="HTH_TETR_2"/>
    <property type="match status" value="1"/>
</dbReference>
<name>A0ABY5PKQ2_9ACTN</name>
<evidence type="ECO:0000259" key="5">
    <source>
        <dbReference type="PROSITE" id="PS50977"/>
    </source>
</evidence>
<feature type="domain" description="HTH tetR-type" evidence="5">
    <location>
        <begin position="12"/>
        <end position="72"/>
    </location>
</feature>
<gene>
    <name evidence="6" type="ORF">LRS13_06345</name>
</gene>
<dbReference type="PANTHER" id="PTHR30055">
    <property type="entry name" value="HTH-TYPE TRANSCRIPTIONAL REGULATOR RUTR"/>
    <property type="match status" value="1"/>
</dbReference>
<dbReference type="PANTHER" id="PTHR30055:SF234">
    <property type="entry name" value="HTH-TYPE TRANSCRIPTIONAL REGULATOR BETI"/>
    <property type="match status" value="1"/>
</dbReference>
<proteinExistence type="predicted"/>
<dbReference type="InterPro" id="IPR009057">
    <property type="entry name" value="Homeodomain-like_sf"/>
</dbReference>